<feature type="region of interest" description="Disordered" evidence="2">
    <location>
        <begin position="231"/>
        <end position="270"/>
    </location>
</feature>
<keyword evidence="5" id="KW-1185">Reference proteome</keyword>
<comment type="similarity">
    <text evidence="1">Belongs to the mycobacterial PPE family.</text>
</comment>
<organism evidence="4 5">
    <name type="scientific">Mycolicibacterium lutetiense</name>
    <dbReference type="NCBI Taxonomy" id="1641992"/>
    <lineage>
        <taxon>Bacteria</taxon>
        <taxon>Bacillati</taxon>
        <taxon>Actinomycetota</taxon>
        <taxon>Actinomycetes</taxon>
        <taxon>Mycobacteriales</taxon>
        <taxon>Mycobacteriaceae</taxon>
        <taxon>Mycolicibacterium</taxon>
    </lineage>
</organism>
<dbReference type="Gene3D" id="1.20.1260.20">
    <property type="entry name" value="PPE superfamily"/>
    <property type="match status" value="1"/>
</dbReference>
<dbReference type="PANTHER" id="PTHR46766:SF1">
    <property type="entry name" value="GLUTAMINE-RICH PROTEIN 2"/>
    <property type="match status" value="1"/>
</dbReference>
<evidence type="ECO:0000259" key="3">
    <source>
        <dbReference type="Pfam" id="PF00823"/>
    </source>
</evidence>
<gene>
    <name evidence="4" type="ORF">JOF57_006278</name>
</gene>
<dbReference type="Pfam" id="PF00823">
    <property type="entry name" value="PPE"/>
    <property type="match status" value="1"/>
</dbReference>
<feature type="compositionally biased region" description="Low complexity" evidence="2">
    <location>
        <begin position="245"/>
        <end position="267"/>
    </location>
</feature>
<name>A0ABS5A3G3_9MYCO</name>
<proteinExistence type="inferred from homology"/>
<dbReference type="Proteomes" id="UP000694460">
    <property type="component" value="Unassembled WGS sequence"/>
</dbReference>
<evidence type="ECO:0000256" key="1">
    <source>
        <dbReference type="ARBA" id="ARBA00010652"/>
    </source>
</evidence>
<accession>A0ABS5A3G3</accession>
<dbReference type="EMBL" id="JAGIOP010000003">
    <property type="protein sequence ID" value="MBP2456302.1"/>
    <property type="molecule type" value="Genomic_DNA"/>
</dbReference>
<dbReference type="InterPro" id="IPR000030">
    <property type="entry name" value="PPE_dom"/>
</dbReference>
<evidence type="ECO:0000256" key="2">
    <source>
        <dbReference type="SAM" id="MobiDB-lite"/>
    </source>
</evidence>
<sequence length="476" mass="45453">MVAYYGLTPEVNAFRLTMMGAGPAAHVPAAAGFETASVTHAQGAVQLANTAAATAATYSGMGSIAMMQAATTHSGWMSTAAIAAQRSAKCVESGMGLYGTAVASTIPFGTVVANRVRDATLQSTNILGVNTIPIAETEAEYGEFWGQNASAMTGYLSGVTSLVSALSVPLPMMPGMANPAEALAAGVSASGMSLGLQGASAALSQATQVGATGLSGASSMMGTGLSAATNGASTAAEHATQGSTAPGMLGAPPGSASPSRPGGAPASTDGTGFMQSAQAMMGPMMQAPQALAGAPQMLGQAGQLPSSMFGQASGLVSPMMSGLGGGGFGGGAPGLGASGLSSAGGWSGLGLANGGYAGGGAPVAASLSKPAGIGVGGSSAMAGPVGVPQKWWNAPGSPDSAATSMAGPRGGVTGTAGGAPMAPGMMGVPPGRSNGQRGHGEISEADQQVVTDDGAGEGVPVYTDDGGVVYVGGREV</sequence>
<evidence type="ECO:0000313" key="5">
    <source>
        <dbReference type="Proteomes" id="UP000694460"/>
    </source>
</evidence>
<dbReference type="SUPFAM" id="SSF140459">
    <property type="entry name" value="PE/PPE dimer-like"/>
    <property type="match status" value="1"/>
</dbReference>
<protein>
    <submittedName>
        <fullName evidence="4">PPE-repeat protein</fullName>
    </submittedName>
</protein>
<feature type="domain" description="PPE" evidence="3">
    <location>
        <begin position="6"/>
        <end position="166"/>
    </location>
</feature>
<evidence type="ECO:0000313" key="4">
    <source>
        <dbReference type="EMBL" id="MBP2456302.1"/>
    </source>
</evidence>
<dbReference type="InterPro" id="IPR038332">
    <property type="entry name" value="PPE_sf"/>
</dbReference>
<reference evidence="4 5" key="1">
    <citation type="submission" date="2021-03" db="EMBL/GenBank/DDBJ databases">
        <title>Sequencing the genomes of 1000 actinobacteria strains.</title>
        <authorList>
            <person name="Klenk H.-P."/>
        </authorList>
    </citation>
    <scope>NUCLEOTIDE SEQUENCE [LARGE SCALE GENOMIC DNA]</scope>
    <source>
        <strain evidence="4 5">DSM 46713</strain>
    </source>
</reference>
<dbReference type="PANTHER" id="PTHR46766">
    <property type="entry name" value="GLUTAMINE-RICH PROTEIN 2"/>
    <property type="match status" value="1"/>
</dbReference>
<dbReference type="RefSeq" id="WP_209923936.1">
    <property type="nucleotide sequence ID" value="NZ_JAGIOP010000003.1"/>
</dbReference>
<comment type="caution">
    <text evidence="4">The sequence shown here is derived from an EMBL/GenBank/DDBJ whole genome shotgun (WGS) entry which is preliminary data.</text>
</comment>